<dbReference type="PRINTS" id="PR00035">
    <property type="entry name" value="HTHGNTR"/>
</dbReference>
<organism evidence="5 6">
    <name type="scientific">Sulfobacillus thermosulfidooxidans</name>
    <dbReference type="NCBI Taxonomy" id="28034"/>
    <lineage>
        <taxon>Bacteria</taxon>
        <taxon>Bacillati</taxon>
        <taxon>Bacillota</taxon>
        <taxon>Clostridia</taxon>
        <taxon>Eubacteriales</taxon>
        <taxon>Clostridiales Family XVII. Incertae Sedis</taxon>
        <taxon>Sulfobacillus</taxon>
    </lineage>
</organism>
<evidence type="ECO:0000256" key="2">
    <source>
        <dbReference type="ARBA" id="ARBA00023125"/>
    </source>
</evidence>
<dbReference type="PANTHER" id="PTHR43537:SF24">
    <property type="entry name" value="GLUCONATE OPERON TRANSCRIPTIONAL REPRESSOR"/>
    <property type="match status" value="1"/>
</dbReference>
<gene>
    <name evidence="5" type="ORF">C7B47_14635</name>
</gene>
<evidence type="ECO:0000313" key="5">
    <source>
        <dbReference type="EMBL" id="PSR24503.1"/>
    </source>
</evidence>
<dbReference type="Pfam" id="PF07729">
    <property type="entry name" value="FCD"/>
    <property type="match status" value="1"/>
</dbReference>
<evidence type="ECO:0000256" key="1">
    <source>
        <dbReference type="ARBA" id="ARBA00023015"/>
    </source>
</evidence>
<dbReference type="PROSITE" id="PS50949">
    <property type="entry name" value="HTH_GNTR"/>
    <property type="match status" value="1"/>
</dbReference>
<keyword evidence="1" id="KW-0805">Transcription regulation</keyword>
<dbReference type="AlphaFoldDB" id="A0A2T2WQK3"/>
<dbReference type="SMART" id="SM00895">
    <property type="entry name" value="FCD"/>
    <property type="match status" value="1"/>
</dbReference>
<evidence type="ECO:0000256" key="3">
    <source>
        <dbReference type="ARBA" id="ARBA00023163"/>
    </source>
</evidence>
<dbReference type="InterPro" id="IPR036388">
    <property type="entry name" value="WH-like_DNA-bd_sf"/>
</dbReference>
<dbReference type="SMART" id="SM00345">
    <property type="entry name" value="HTH_GNTR"/>
    <property type="match status" value="1"/>
</dbReference>
<protein>
    <recommendedName>
        <fullName evidence="4">HTH gntR-type domain-containing protein</fullName>
    </recommendedName>
</protein>
<proteinExistence type="predicted"/>
<dbReference type="PANTHER" id="PTHR43537">
    <property type="entry name" value="TRANSCRIPTIONAL REGULATOR, GNTR FAMILY"/>
    <property type="match status" value="1"/>
</dbReference>
<dbReference type="SUPFAM" id="SSF48008">
    <property type="entry name" value="GntR ligand-binding domain-like"/>
    <property type="match status" value="1"/>
</dbReference>
<evidence type="ECO:0000313" key="6">
    <source>
        <dbReference type="Proteomes" id="UP000242705"/>
    </source>
</evidence>
<dbReference type="Gene3D" id="1.20.120.530">
    <property type="entry name" value="GntR ligand-binding domain-like"/>
    <property type="match status" value="1"/>
</dbReference>
<keyword evidence="3" id="KW-0804">Transcription</keyword>
<evidence type="ECO:0000259" key="4">
    <source>
        <dbReference type="PROSITE" id="PS50949"/>
    </source>
</evidence>
<dbReference type="Gene3D" id="1.10.10.10">
    <property type="entry name" value="Winged helix-like DNA-binding domain superfamily/Winged helix DNA-binding domain"/>
    <property type="match status" value="1"/>
</dbReference>
<dbReference type="InterPro" id="IPR011711">
    <property type="entry name" value="GntR_C"/>
</dbReference>
<dbReference type="GO" id="GO:0003700">
    <property type="term" value="F:DNA-binding transcription factor activity"/>
    <property type="evidence" value="ECO:0007669"/>
    <property type="project" value="InterPro"/>
</dbReference>
<dbReference type="SUPFAM" id="SSF46785">
    <property type="entry name" value="Winged helix' DNA-binding domain"/>
    <property type="match status" value="1"/>
</dbReference>
<dbReference type="InterPro" id="IPR008920">
    <property type="entry name" value="TF_FadR/GntR_C"/>
</dbReference>
<dbReference type="InterPro" id="IPR000524">
    <property type="entry name" value="Tscrpt_reg_HTH_GntR"/>
</dbReference>
<accession>A0A2T2WQK3</accession>
<reference evidence="5 6" key="1">
    <citation type="journal article" date="2014" name="BMC Genomics">
        <title>Comparison of environmental and isolate Sulfobacillus genomes reveals diverse carbon, sulfur, nitrogen, and hydrogen metabolisms.</title>
        <authorList>
            <person name="Justice N.B."/>
            <person name="Norman A."/>
            <person name="Brown C.T."/>
            <person name="Singh A."/>
            <person name="Thomas B.C."/>
            <person name="Banfield J.F."/>
        </authorList>
    </citation>
    <scope>NUCLEOTIDE SEQUENCE [LARGE SCALE GENOMIC DNA]</scope>
    <source>
        <strain evidence="5">AMDSBA5</strain>
    </source>
</reference>
<keyword evidence="2" id="KW-0238">DNA-binding</keyword>
<comment type="caution">
    <text evidence="5">The sequence shown here is derived from an EMBL/GenBank/DDBJ whole genome shotgun (WGS) entry which is preliminary data.</text>
</comment>
<dbReference type="EMBL" id="PXYX01000051">
    <property type="protein sequence ID" value="PSR24503.1"/>
    <property type="molecule type" value="Genomic_DNA"/>
</dbReference>
<dbReference type="Pfam" id="PF00392">
    <property type="entry name" value="GntR"/>
    <property type="match status" value="1"/>
</dbReference>
<name>A0A2T2WQK3_SULTH</name>
<dbReference type="Proteomes" id="UP000242705">
    <property type="component" value="Unassembled WGS sequence"/>
</dbReference>
<dbReference type="GO" id="GO:0003677">
    <property type="term" value="F:DNA binding"/>
    <property type="evidence" value="ECO:0007669"/>
    <property type="project" value="UniProtKB-KW"/>
</dbReference>
<feature type="domain" description="HTH gntR-type" evidence="4">
    <location>
        <begin position="9"/>
        <end position="76"/>
    </location>
</feature>
<sequence>MKSIVQRPIPIRDQAYETLKQAIFSGELAPGTIVTEREICEQLGISRTPAREALMRLELEGYVQFSPRQGAIVQNAPISSPEELFTLLGVLEGLAARWAASRRTPEQLKKLDSILNEWTGKTEQEVAKFHQEMINVILDMAQSDRLKHMLEPLHEYRNYMMAIGHLKTGRVIESAQEHKAIYNAIAEGNGAKAENLVRSHLQKSLNAFLEGMQQSSSSTTPLNG</sequence>
<dbReference type="InterPro" id="IPR036390">
    <property type="entry name" value="WH_DNA-bd_sf"/>
</dbReference>
<dbReference type="CDD" id="cd07377">
    <property type="entry name" value="WHTH_GntR"/>
    <property type="match status" value="1"/>
</dbReference>